<reference evidence="3 4" key="1">
    <citation type="submission" date="2019-02" db="EMBL/GenBank/DDBJ databases">
        <title>Deep-cultivation of Planctomycetes and their phenomic and genomic characterization uncovers novel biology.</title>
        <authorList>
            <person name="Wiegand S."/>
            <person name="Jogler M."/>
            <person name="Boedeker C."/>
            <person name="Pinto D."/>
            <person name="Vollmers J."/>
            <person name="Rivas-Marin E."/>
            <person name="Kohn T."/>
            <person name="Peeters S.H."/>
            <person name="Heuer A."/>
            <person name="Rast P."/>
            <person name="Oberbeckmann S."/>
            <person name="Bunk B."/>
            <person name="Jeske O."/>
            <person name="Meyerdierks A."/>
            <person name="Storesund J.E."/>
            <person name="Kallscheuer N."/>
            <person name="Luecker S."/>
            <person name="Lage O.M."/>
            <person name="Pohl T."/>
            <person name="Merkel B.J."/>
            <person name="Hornburger P."/>
            <person name="Mueller R.-W."/>
            <person name="Bruemmer F."/>
            <person name="Labrenz M."/>
            <person name="Spormann A.M."/>
            <person name="Op den Camp H."/>
            <person name="Overmann J."/>
            <person name="Amann R."/>
            <person name="Jetten M.S.M."/>
            <person name="Mascher T."/>
            <person name="Medema M.H."/>
            <person name="Devos D.P."/>
            <person name="Kaster A.-K."/>
            <person name="Ovreas L."/>
            <person name="Rohde M."/>
            <person name="Galperin M.Y."/>
            <person name="Jogler C."/>
        </authorList>
    </citation>
    <scope>NUCLEOTIDE SEQUENCE [LARGE SCALE GENOMIC DNA]</scope>
    <source>
        <strain evidence="3 4">K23_9</strain>
    </source>
</reference>
<dbReference type="GO" id="GO:0006508">
    <property type="term" value="P:proteolysis"/>
    <property type="evidence" value="ECO:0007669"/>
    <property type="project" value="InterPro"/>
</dbReference>
<protein>
    <recommendedName>
        <fullName evidence="2">Peptidase S9 prolyl oligopeptidase catalytic domain-containing protein</fullName>
    </recommendedName>
</protein>
<dbReference type="PANTHER" id="PTHR43037">
    <property type="entry name" value="UNNAMED PRODUCT-RELATED"/>
    <property type="match status" value="1"/>
</dbReference>
<evidence type="ECO:0000259" key="2">
    <source>
        <dbReference type="Pfam" id="PF00326"/>
    </source>
</evidence>
<dbReference type="EMBL" id="CP036526">
    <property type="protein sequence ID" value="QDT13911.1"/>
    <property type="molecule type" value="Genomic_DNA"/>
</dbReference>
<name>A0A517P3G3_9BACT</name>
<dbReference type="GO" id="GO:0008236">
    <property type="term" value="F:serine-type peptidase activity"/>
    <property type="evidence" value="ECO:0007669"/>
    <property type="project" value="InterPro"/>
</dbReference>
<dbReference type="SUPFAM" id="SSF53474">
    <property type="entry name" value="alpha/beta-Hydrolases"/>
    <property type="match status" value="1"/>
</dbReference>
<gene>
    <name evidence="3" type="ORF">K239x_59310</name>
</gene>
<dbReference type="InterPro" id="IPR050955">
    <property type="entry name" value="Plant_Biomass_Hydrol_Est"/>
</dbReference>
<evidence type="ECO:0000313" key="4">
    <source>
        <dbReference type="Proteomes" id="UP000319817"/>
    </source>
</evidence>
<dbReference type="Pfam" id="PF00326">
    <property type="entry name" value="Peptidase_S9"/>
    <property type="match status" value="1"/>
</dbReference>
<dbReference type="AlphaFoldDB" id="A0A517P3G3"/>
<keyword evidence="1" id="KW-0732">Signal</keyword>
<sequence>MQADSIRNTDANLGKETATLVHALVERPIPPSYHVAESADSSFPPPRCLRPISCGPLLAAILSLLSAQQPAHPEAAMSRPLIVFAVYALIITASATGLADGPKDNSAANVRPIPPVGIEVAQDKLNALSKRCKSIRKSWEELLRGTWNEAVRESVQGSKKSTDKKRAAEQLATLTRLRSLEPEILVFPRAVEMAIEFGQFHKPAEVDNAGKLLDLAQRRINAAGRDGNWAEIVGLSDGTQQQLIVGGYRSKIDGSFQPYSVVIPAGYTTGDLRKRRMDLWFHGRGETLSEANFLNKQQYAAGEYTPADTFVVHPYGRYSNAFKFAGEIDVLELTDHIKSRLPVDPSRIAVRGFSMGGAGCWQMAVHYADHYFAANPGAGFSETPEFLSFFQGENAAETAPGYQKQLWQLYDCPPWATNLNQCPTVVYSGEIDRQKQAADVMEVALNEVGIKMTHIIGPDTAHKIHSDSKREIASRLSAIERSLSPEVPRSIQFSTVTLRYHRMHWVDVQGLAEHWKPAGVDAAIDQDEIKIETTNITRLDLNFDAGQWPENTNGPIHIAIDGDEIVGDNVGSDRSWSIRLARSDDGWQVADEESGLRKRPELQGPIDDAFMDSFVFVLPSGKSSDQIVQQWIEAESQHAMTHWRKHFRGDVRKVIDTELTDELVASANLILFGTPESNTVIKKIVGELPIQWTSETLAIGKHSTTAASHVPILVYPNPQNPDRYVVLNSGFTFREYDYLNNARQTPKLPDWAIVDVTEGANYRDPGKVIAAEFFDEMWQPK</sequence>
<evidence type="ECO:0000256" key="1">
    <source>
        <dbReference type="ARBA" id="ARBA00022729"/>
    </source>
</evidence>
<dbReference type="Gene3D" id="3.40.50.1820">
    <property type="entry name" value="alpha/beta hydrolase"/>
    <property type="match status" value="1"/>
</dbReference>
<accession>A0A517P3G3</accession>
<organism evidence="3 4">
    <name type="scientific">Stieleria marina</name>
    <dbReference type="NCBI Taxonomy" id="1930275"/>
    <lineage>
        <taxon>Bacteria</taxon>
        <taxon>Pseudomonadati</taxon>
        <taxon>Planctomycetota</taxon>
        <taxon>Planctomycetia</taxon>
        <taxon>Pirellulales</taxon>
        <taxon>Pirellulaceae</taxon>
        <taxon>Stieleria</taxon>
    </lineage>
</organism>
<evidence type="ECO:0000313" key="3">
    <source>
        <dbReference type="EMBL" id="QDT13911.1"/>
    </source>
</evidence>
<keyword evidence="4" id="KW-1185">Reference proteome</keyword>
<proteinExistence type="predicted"/>
<dbReference type="InterPro" id="IPR001375">
    <property type="entry name" value="Peptidase_S9_cat"/>
</dbReference>
<dbReference type="InterPro" id="IPR029058">
    <property type="entry name" value="AB_hydrolase_fold"/>
</dbReference>
<dbReference type="Proteomes" id="UP000319817">
    <property type="component" value="Chromosome"/>
</dbReference>
<feature type="domain" description="Peptidase S9 prolyl oligopeptidase catalytic" evidence="2">
    <location>
        <begin position="329"/>
        <end position="471"/>
    </location>
</feature>
<dbReference type="PANTHER" id="PTHR43037:SF1">
    <property type="entry name" value="BLL1128 PROTEIN"/>
    <property type="match status" value="1"/>
</dbReference>